<dbReference type="SMART" id="SM00052">
    <property type="entry name" value="EAL"/>
    <property type="match status" value="1"/>
</dbReference>
<evidence type="ECO:0000259" key="11">
    <source>
        <dbReference type="PROSITE" id="PS50883"/>
    </source>
</evidence>
<evidence type="ECO:0000256" key="6">
    <source>
        <dbReference type="ARBA" id="ARBA00022801"/>
    </source>
</evidence>
<dbReference type="OrthoDB" id="675397at2"/>
<evidence type="ECO:0000256" key="7">
    <source>
        <dbReference type="ARBA" id="ARBA00022989"/>
    </source>
</evidence>
<dbReference type="SUPFAM" id="SSF141868">
    <property type="entry name" value="EAL domain-like"/>
    <property type="match status" value="1"/>
</dbReference>
<dbReference type="Pfam" id="PF12792">
    <property type="entry name" value="CSS-motif"/>
    <property type="match status" value="1"/>
</dbReference>
<evidence type="ECO:0000256" key="5">
    <source>
        <dbReference type="ARBA" id="ARBA00022692"/>
    </source>
</evidence>
<keyword evidence="4" id="KW-0973">c-di-GMP</keyword>
<name>A0A518XD89_9GAMM</name>
<dbReference type="GO" id="GO:0071111">
    <property type="term" value="F:cyclic-guanylate-specific phosphodiesterase activity"/>
    <property type="evidence" value="ECO:0007669"/>
    <property type="project" value="UniProtKB-EC"/>
</dbReference>
<evidence type="ECO:0000256" key="9">
    <source>
        <dbReference type="ARBA" id="ARBA00034290"/>
    </source>
</evidence>
<keyword evidence="7 10" id="KW-1133">Transmembrane helix</keyword>
<keyword evidence="6" id="KW-0378">Hydrolase</keyword>
<keyword evidence="3" id="KW-1003">Cell membrane</keyword>
<dbReference type="GO" id="GO:0005886">
    <property type="term" value="C:plasma membrane"/>
    <property type="evidence" value="ECO:0007669"/>
    <property type="project" value="UniProtKB-SubCell"/>
</dbReference>
<dbReference type="Pfam" id="PF00563">
    <property type="entry name" value="EAL"/>
    <property type="match status" value="1"/>
</dbReference>
<dbReference type="PROSITE" id="PS50883">
    <property type="entry name" value="EAL"/>
    <property type="match status" value="1"/>
</dbReference>
<keyword evidence="5 10" id="KW-0812">Transmembrane</keyword>
<reference evidence="12 13" key="1">
    <citation type="submission" date="2018-10" db="EMBL/GenBank/DDBJ databases">
        <title>Genome Sequencing of Pantoea dispersa DSM 32899.</title>
        <authorList>
            <person name="Nawrath M."/>
            <person name="Ottenheim C."/>
            <person name="Wilm A."/>
            <person name="Zimmermann W."/>
            <person name="Wu J.C."/>
        </authorList>
    </citation>
    <scope>NUCLEOTIDE SEQUENCE [LARGE SCALE GENOMIC DNA]</scope>
    <source>
        <strain evidence="12 13">DSM 32899</strain>
    </source>
</reference>
<dbReference type="EC" id="3.1.4.52" evidence="2"/>
<dbReference type="InterPro" id="IPR035919">
    <property type="entry name" value="EAL_sf"/>
</dbReference>
<evidence type="ECO:0000313" key="13">
    <source>
        <dbReference type="Proteomes" id="UP000319411"/>
    </source>
</evidence>
<dbReference type="RefSeq" id="WP_145888663.1">
    <property type="nucleotide sequence ID" value="NZ_CP032702.1"/>
</dbReference>
<dbReference type="PANTHER" id="PTHR33121">
    <property type="entry name" value="CYCLIC DI-GMP PHOSPHODIESTERASE PDEF"/>
    <property type="match status" value="1"/>
</dbReference>
<dbReference type="Gene3D" id="3.20.20.450">
    <property type="entry name" value="EAL domain"/>
    <property type="match status" value="1"/>
</dbReference>
<dbReference type="KEGG" id="pdis:D8B20_09575"/>
<sequence>MLIPQQSVGQFRRKRLLIALVIAALVLILTLTFRYVEEKSRIEQQSLNFATRAIARFDRMFSPLDVSANNTLGLVGVTCNQVRFPLIEKIAALQTVRTVLLVQDDTIYCSSIYGPRRISFSQTYPQLAINNERMMLSTDEYLLKGSPVLLLWTPKSLDNRDGLLQIINIELMTNYLLEPQLPWVERAIFNVGGQSLEYGNPLIEHTVPSDDEVAYVQSSLRYPFSITLYGPSPARLALNTLPSQLPLAVLLSLLMGYIVWLATANRMSLSWQISYGITANEFMVYCQPLINARSGECDGIELLLRWHNPRQGWIAPDVFIPLAERQNLIAPLTRFVIARVVEELPKLPQSPSFHIAINVAASHFRERAILEDLQRIWWPASPQPQLVVELTERDALPVIDQSVVAQLHEIGVRLAIDDFGTGHSSLAYLKDLKPDVLKIDKIFTAAIGTDAINATVTDMVISLAQRLNIALVAEGVETAEQADYLRERGVDQLQGYYYARPMPVEDFPRWLAQHQAQLNA</sequence>
<keyword evidence="8 10" id="KW-0472">Membrane</keyword>
<dbReference type="Proteomes" id="UP000319411">
    <property type="component" value="Chromosome"/>
</dbReference>
<evidence type="ECO:0000256" key="2">
    <source>
        <dbReference type="ARBA" id="ARBA00012282"/>
    </source>
</evidence>
<protein>
    <recommendedName>
        <fullName evidence="2">cyclic-guanylate-specific phosphodiesterase</fullName>
        <ecNumber evidence="2">3.1.4.52</ecNumber>
    </recommendedName>
</protein>
<dbReference type="InterPro" id="IPR001633">
    <property type="entry name" value="EAL_dom"/>
</dbReference>
<evidence type="ECO:0000256" key="3">
    <source>
        <dbReference type="ARBA" id="ARBA00022475"/>
    </source>
</evidence>
<evidence type="ECO:0000313" key="12">
    <source>
        <dbReference type="EMBL" id="QDY42130.1"/>
    </source>
</evidence>
<proteinExistence type="predicted"/>
<dbReference type="InterPro" id="IPR024744">
    <property type="entry name" value="CSS-motif_dom"/>
</dbReference>
<keyword evidence="13" id="KW-1185">Reference proteome</keyword>
<organism evidence="12 13">
    <name type="scientific">Candidatus Pantoea soli</name>
    <dbReference type="NCBI Taxonomy" id="3098669"/>
    <lineage>
        <taxon>Bacteria</taxon>
        <taxon>Pseudomonadati</taxon>
        <taxon>Pseudomonadota</taxon>
        <taxon>Gammaproteobacteria</taxon>
        <taxon>Enterobacterales</taxon>
        <taxon>Erwiniaceae</taxon>
        <taxon>Pantoea</taxon>
    </lineage>
</organism>
<comment type="subcellular location">
    <subcellularLocation>
        <location evidence="1">Cell membrane</location>
        <topology evidence="1">Multi-pass membrane protein</topology>
    </subcellularLocation>
</comment>
<feature type="transmembrane region" description="Helical" evidence="10">
    <location>
        <begin position="245"/>
        <end position="264"/>
    </location>
</feature>
<gene>
    <name evidence="12" type="ORF">D8B20_09575</name>
</gene>
<evidence type="ECO:0000256" key="4">
    <source>
        <dbReference type="ARBA" id="ARBA00022636"/>
    </source>
</evidence>
<evidence type="ECO:0000256" key="1">
    <source>
        <dbReference type="ARBA" id="ARBA00004651"/>
    </source>
</evidence>
<dbReference type="EMBL" id="CP032702">
    <property type="protein sequence ID" value="QDY42130.1"/>
    <property type="molecule type" value="Genomic_DNA"/>
</dbReference>
<dbReference type="PANTHER" id="PTHR33121:SF79">
    <property type="entry name" value="CYCLIC DI-GMP PHOSPHODIESTERASE PDED-RELATED"/>
    <property type="match status" value="1"/>
</dbReference>
<dbReference type="CDD" id="cd01948">
    <property type="entry name" value="EAL"/>
    <property type="match status" value="1"/>
</dbReference>
<comment type="catalytic activity">
    <reaction evidence="9">
        <text>3',3'-c-di-GMP + H2O = 5'-phosphoguanylyl(3'-&gt;5')guanosine + H(+)</text>
        <dbReference type="Rhea" id="RHEA:24902"/>
        <dbReference type="ChEBI" id="CHEBI:15377"/>
        <dbReference type="ChEBI" id="CHEBI:15378"/>
        <dbReference type="ChEBI" id="CHEBI:58754"/>
        <dbReference type="ChEBI" id="CHEBI:58805"/>
        <dbReference type="EC" id="3.1.4.52"/>
    </reaction>
</comment>
<dbReference type="AlphaFoldDB" id="A0A518XD89"/>
<evidence type="ECO:0000256" key="8">
    <source>
        <dbReference type="ARBA" id="ARBA00023136"/>
    </source>
</evidence>
<evidence type="ECO:0000256" key="10">
    <source>
        <dbReference type="SAM" id="Phobius"/>
    </source>
</evidence>
<feature type="domain" description="EAL" evidence="11">
    <location>
        <begin position="266"/>
        <end position="515"/>
    </location>
</feature>
<dbReference type="InterPro" id="IPR050706">
    <property type="entry name" value="Cyclic-di-GMP_PDE-like"/>
</dbReference>
<accession>A0A518XD89</accession>